<dbReference type="Proteomes" id="UP000711391">
    <property type="component" value="Unassembled WGS sequence"/>
</dbReference>
<comment type="caution">
    <text evidence="1">The sequence shown here is derived from an EMBL/GenBank/DDBJ whole genome shotgun (WGS) entry which is preliminary data.</text>
</comment>
<gene>
    <name evidence="1" type="ORF">ISQ64_00645</name>
</gene>
<evidence type="ECO:0008006" key="3">
    <source>
        <dbReference type="Google" id="ProtNLM"/>
    </source>
</evidence>
<dbReference type="AlphaFoldDB" id="A0A937ICA9"/>
<proteinExistence type="predicted"/>
<evidence type="ECO:0000313" key="2">
    <source>
        <dbReference type="Proteomes" id="UP000711391"/>
    </source>
</evidence>
<reference evidence="1" key="1">
    <citation type="submission" date="2020-10" db="EMBL/GenBank/DDBJ databases">
        <title>Microbiome of the Black Sea water column analyzed by genome centric metagenomics.</title>
        <authorList>
            <person name="Cabello-Yeves P.J."/>
            <person name="Callieri C."/>
            <person name="Picazo A."/>
            <person name="Mehrshad M."/>
            <person name="Haro-Moreno J.M."/>
            <person name="Roda-Garcia J."/>
            <person name="Dzembekova N."/>
            <person name="Slabakova V."/>
            <person name="Slabakova N."/>
            <person name="Moncheva S."/>
            <person name="Rodriguez-Valera F."/>
        </authorList>
    </citation>
    <scope>NUCLEOTIDE SEQUENCE</scope>
    <source>
        <strain evidence="1">BS307-5m-G50</strain>
    </source>
</reference>
<protein>
    <recommendedName>
        <fullName evidence="3">Lipoprotein</fullName>
    </recommendedName>
</protein>
<organism evidence="1 2">
    <name type="scientific">SAR86 cluster bacterium</name>
    <dbReference type="NCBI Taxonomy" id="2030880"/>
    <lineage>
        <taxon>Bacteria</taxon>
        <taxon>Pseudomonadati</taxon>
        <taxon>Pseudomonadota</taxon>
        <taxon>Gammaproteobacteria</taxon>
        <taxon>SAR86 cluster</taxon>
    </lineage>
</organism>
<dbReference type="EMBL" id="JADHQD010000002">
    <property type="protein sequence ID" value="MBL6817894.1"/>
    <property type="molecule type" value="Genomic_DNA"/>
</dbReference>
<name>A0A937ICA9_9GAMM</name>
<accession>A0A937ICA9</accession>
<evidence type="ECO:0000313" key="1">
    <source>
        <dbReference type="EMBL" id="MBL6817894.1"/>
    </source>
</evidence>
<sequence length="323" mass="37591">MIQQSLTFITIILMIVISGCAAPNKDLSKKLVYENEISKKISENNLILRYSMNDKNKEYLISSLLKKDYAFDVVFSDDEYSKIDDVLIESSLSFFCNSFLDDQKNKLNSVLFDDNDSPDQVLVIYTPEYENEIIFLKENFSEPKFFLLENSLYEDFVMGVIGVDSSTERYKKIQDLDKNITIEFSPREYKDFDKIYFLMDHEIGKTVIPIFRSYLITTEFYSTAKIFIGASSLKELNDFENMFIPTSDYLFKKIALKDSILSIEDEFNRSLMEDLISAEAINQNNLYGINFVFNTGISKTKKSQCLERELPLWKVSLNDFNLL</sequence>